<evidence type="ECO:0000256" key="1">
    <source>
        <dbReference type="SAM" id="SignalP"/>
    </source>
</evidence>
<keyword evidence="4" id="KW-1185">Reference proteome</keyword>
<dbReference type="AlphaFoldDB" id="U5N563"/>
<gene>
    <name evidence="3" type="ORF">Cenrod_0264</name>
</gene>
<dbReference type="EMBL" id="CP004885">
    <property type="protein sequence ID" value="AGX86390.1"/>
    <property type="molecule type" value="Genomic_DNA"/>
</dbReference>
<dbReference type="STRING" id="946483.Cenrod_0264"/>
<proteinExistence type="predicted"/>
<keyword evidence="1" id="KW-0732">Signal</keyword>
<dbReference type="eggNOG" id="COG1262">
    <property type="taxonomic scope" value="Bacteria"/>
</dbReference>
<evidence type="ECO:0000313" key="3">
    <source>
        <dbReference type="EMBL" id="AGX86390.1"/>
    </source>
</evidence>
<accession>U5N563</accession>
<dbReference type="KEGG" id="cbx:Cenrod_0264"/>
<dbReference type="PANTHER" id="PTHR35812:SF1">
    <property type="entry name" value="LIPOPROTEIN"/>
    <property type="match status" value="1"/>
</dbReference>
<dbReference type="InterPro" id="IPR011460">
    <property type="entry name" value="Lcl_C"/>
</dbReference>
<dbReference type="Pfam" id="PF07603">
    <property type="entry name" value="Lcl_C"/>
    <property type="match status" value="2"/>
</dbReference>
<dbReference type="Proteomes" id="UP000017184">
    <property type="component" value="Chromosome"/>
</dbReference>
<dbReference type="OrthoDB" id="8555302at2"/>
<dbReference type="PANTHER" id="PTHR35812">
    <property type="entry name" value="LIPOPROTEIN"/>
    <property type="match status" value="1"/>
</dbReference>
<feature type="domain" description="Lcl C-terminal" evidence="2">
    <location>
        <begin position="199"/>
        <end position="334"/>
    </location>
</feature>
<dbReference type="HOGENOM" id="CLU_455408_0_0_4"/>
<organism evidence="3 4">
    <name type="scientific">Candidatus Symbiobacter mobilis CR</name>
    <dbReference type="NCBI Taxonomy" id="946483"/>
    <lineage>
        <taxon>Bacteria</taxon>
        <taxon>Pseudomonadati</taxon>
        <taxon>Pseudomonadota</taxon>
        <taxon>Betaproteobacteria</taxon>
        <taxon>Burkholderiales</taxon>
        <taxon>Comamonadaceae</taxon>
    </lineage>
</organism>
<sequence>MTIARRLLPSLRLLAIASCVVGASHSFAAKTYTDNGDGTVTDPTTGLTWMRCAVGQTWNGTTCNGEATLMNWADANAHRTTFAGRNTWRLPTIRELQTIVDTSKTYPSIDGTVFPNAAVFPATALEGERFWYWSSTSSLFTQESQPNTNFAHAVKFAFGDVQYFGTSGNLALRLVTGPTTSALLNVERPDSQYVANNNGTVMHSPTGLMWQRCAMGQTWQLDAQTNAYTCSGTASLLNFAQAKQLADENSFAGYNDWRLPTLDEMLSLVDFKKFDSSLNRMVFPNASNGYFYTNTPIKEPAQAGYYADSSWLVHFWDGSSTGDYFQTNSVRLVRGGIPVDAYNLTVTKTGSGEVTSTTLAGINCGTQCTGTYTSGTQVALVTTNPFATWEGNCQEKNAEGVTYGRQCTVTMSANMAVHVTMSSLPVSAGWNLLGNGRNTTMNVADLIKDPTKVSTVWKFDPDSATWQFYTPSMPAADLATYAASKRYGVLSEIKPGEGFWVNAITAFDLPVPTGAPVTVTAYQEGGTHALKSGWSLIAFGEDRTPQYFNINIGTTAPPTGVIPQNFYTLWAWDSPQGKWYFYAPELDNRGGTHLADHIQANGYLAFGQKKLGQGVGFWVNKR</sequence>
<feature type="chain" id="PRO_5004662815" description="Lcl C-terminal domain-containing protein" evidence="1">
    <location>
        <begin position="29"/>
        <end position="622"/>
    </location>
</feature>
<evidence type="ECO:0000313" key="4">
    <source>
        <dbReference type="Proteomes" id="UP000017184"/>
    </source>
</evidence>
<name>U5N563_9BURK</name>
<reference evidence="3 4" key="1">
    <citation type="journal article" date="2013" name="Genome Biol.">
        <title>Genomic analysis reveals key aspects of prokaryotic symbiosis in the phototrophic consortium "Chlorochromatium aggregatum".</title>
        <authorList>
            <person name="Liu Z."/>
            <person name="Muller J."/>
            <person name="Li T."/>
            <person name="Alvey R.M."/>
            <person name="Vogl K."/>
            <person name="Frigaard N.U."/>
            <person name="Rockwell N.C."/>
            <person name="Boyd E.S."/>
            <person name="Tomsho L.P."/>
            <person name="Schuster S.C."/>
            <person name="Henke P."/>
            <person name="Rohde M."/>
            <person name="Overmann J."/>
            <person name="Bryant D.A."/>
        </authorList>
    </citation>
    <scope>NUCLEOTIDE SEQUENCE [LARGE SCALE GENOMIC DNA]</scope>
    <source>
        <strain evidence="3">CR</strain>
    </source>
</reference>
<dbReference type="eggNOG" id="COG2340">
    <property type="taxonomic scope" value="Bacteria"/>
</dbReference>
<dbReference type="PATRIC" id="fig|946483.4.peg.265"/>
<protein>
    <recommendedName>
        <fullName evidence="2">Lcl C-terminal domain-containing protein</fullName>
    </recommendedName>
</protein>
<feature type="domain" description="Lcl C-terminal" evidence="2">
    <location>
        <begin position="38"/>
        <end position="175"/>
    </location>
</feature>
<dbReference type="RefSeq" id="WP_022771211.1">
    <property type="nucleotide sequence ID" value="NC_022576.1"/>
</dbReference>
<evidence type="ECO:0000259" key="2">
    <source>
        <dbReference type="Pfam" id="PF07603"/>
    </source>
</evidence>
<feature type="signal peptide" evidence="1">
    <location>
        <begin position="1"/>
        <end position="28"/>
    </location>
</feature>